<accession>A0AA38WVG2</accession>
<organism evidence="2 3">
    <name type="scientific">Centaurea solstitialis</name>
    <name type="common">yellow star-thistle</name>
    <dbReference type="NCBI Taxonomy" id="347529"/>
    <lineage>
        <taxon>Eukaryota</taxon>
        <taxon>Viridiplantae</taxon>
        <taxon>Streptophyta</taxon>
        <taxon>Embryophyta</taxon>
        <taxon>Tracheophyta</taxon>
        <taxon>Spermatophyta</taxon>
        <taxon>Magnoliopsida</taxon>
        <taxon>eudicotyledons</taxon>
        <taxon>Gunneridae</taxon>
        <taxon>Pentapetalae</taxon>
        <taxon>asterids</taxon>
        <taxon>campanulids</taxon>
        <taxon>Asterales</taxon>
        <taxon>Asteraceae</taxon>
        <taxon>Carduoideae</taxon>
        <taxon>Cardueae</taxon>
        <taxon>Centaureinae</taxon>
        <taxon>Centaurea</taxon>
    </lineage>
</organism>
<gene>
    <name evidence="2" type="ORF">OSB04_002792</name>
</gene>
<dbReference type="EMBL" id="JARYMX010000001">
    <property type="protein sequence ID" value="KAJ9566826.1"/>
    <property type="molecule type" value="Genomic_DNA"/>
</dbReference>
<sequence>MAFRYRNAGAPFAGADKHAAKEDDVPTLYVYDDSPMCSGGNVGGDANTEGDANVVETEEPHEEEDVEGDEEEEEEEEEEDPLPDFDNYVFDTSTLDDEENKKRSVFCEIISWE</sequence>
<protein>
    <submittedName>
        <fullName evidence="2">Uncharacterized protein</fullName>
    </submittedName>
</protein>
<evidence type="ECO:0000313" key="2">
    <source>
        <dbReference type="EMBL" id="KAJ9566826.1"/>
    </source>
</evidence>
<reference evidence="2" key="1">
    <citation type="submission" date="2023-03" db="EMBL/GenBank/DDBJ databases">
        <title>Chromosome-scale reference genome and RAD-based genetic map of yellow starthistle (Centaurea solstitialis) reveal putative structural variation and QTLs associated with invader traits.</title>
        <authorList>
            <person name="Reatini B."/>
            <person name="Cang F.A."/>
            <person name="Jiang Q."/>
            <person name="Mckibben M.T.W."/>
            <person name="Barker M.S."/>
            <person name="Rieseberg L.H."/>
            <person name="Dlugosch K.M."/>
        </authorList>
    </citation>
    <scope>NUCLEOTIDE SEQUENCE</scope>
    <source>
        <strain evidence="2">CAN-66</strain>
        <tissue evidence="2">Leaf</tissue>
    </source>
</reference>
<keyword evidence="3" id="KW-1185">Reference proteome</keyword>
<name>A0AA38WVG2_9ASTR</name>
<dbReference type="AlphaFoldDB" id="A0AA38WVG2"/>
<dbReference type="Proteomes" id="UP001172457">
    <property type="component" value="Chromosome 1"/>
</dbReference>
<evidence type="ECO:0000256" key="1">
    <source>
        <dbReference type="SAM" id="MobiDB-lite"/>
    </source>
</evidence>
<feature type="region of interest" description="Disordered" evidence="1">
    <location>
        <begin position="38"/>
        <end position="94"/>
    </location>
</feature>
<proteinExistence type="predicted"/>
<feature type="compositionally biased region" description="Acidic residues" evidence="1">
    <location>
        <begin position="56"/>
        <end position="83"/>
    </location>
</feature>
<comment type="caution">
    <text evidence="2">The sequence shown here is derived from an EMBL/GenBank/DDBJ whole genome shotgun (WGS) entry which is preliminary data.</text>
</comment>
<evidence type="ECO:0000313" key="3">
    <source>
        <dbReference type="Proteomes" id="UP001172457"/>
    </source>
</evidence>